<gene>
    <name evidence="11" type="ORF">GWI33_013185</name>
</gene>
<dbReference type="PANTHER" id="PTHR12893">
    <property type="entry name" value="GOLGI REASSEMBLY STACKING PROTEIN GRASP"/>
    <property type="match status" value="1"/>
</dbReference>
<evidence type="ECO:0000256" key="6">
    <source>
        <dbReference type="ARBA" id="ARBA00023034"/>
    </source>
</evidence>
<dbReference type="FunFam" id="2.30.42.10:FF:000056">
    <property type="entry name" value="Golgi reassembly-stacking protein 2 isoform 1"/>
    <property type="match status" value="1"/>
</dbReference>
<comment type="subcellular location">
    <subcellularLocation>
        <location evidence="1">Golgi apparatus membrane</location>
    </subcellularLocation>
</comment>
<dbReference type="Gene3D" id="2.30.42.10">
    <property type="match status" value="2"/>
</dbReference>
<keyword evidence="9" id="KW-0479">Metal-binding</keyword>
<keyword evidence="3" id="KW-0597">Phosphoprotein</keyword>
<keyword evidence="7" id="KW-0472">Membrane</keyword>
<comment type="caution">
    <text evidence="11">The sequence shown here is derived from an EMBL/GenBank/DDBJ whole genome shotgun (WGS) entry which is preliminary data.</text>
</comment>
<evidence type="ECO:0000256" key="8">
    <source>
        <dbReference type="ARBA" id="ARBA00023288"/>
    </source>
</evidence>
<comment type="similarity">
    <text evidence="2">Belongs to the GORASP family.</text>
</comment>
<accession>A0A834I3X5</accession>
<protein>
    <recommendedName>
        <fullName evidence="10">PDZ GRASP-type domain-containing protein</fullName>
    </recommendedName>
</protein>
<dbReference type="AlphaFoldDB" id="A0A834I3X5"/>
<evidence type="ECO:0000256" key="5">
    <source>
        <dbReference type="ARBA" id="ARBA00022737"/>
    </source>
</evidence>
<dbReference type="EMBL" id="JAACXV010013056">
    <property type="protein sequence ID" value="KAF7274142.1"/>
    <property type="molecule type" value="Genomic_DNA"/>
</dbReference>
<keyword evidence="8" id="KW-0449">Lipoprotein</keyword>
<evidence type="ECO:0000313" key="12">
    <source>
        <dbReference type="Proteomes" id="UP000625711"/>
    </source>
</evidence>
<keyword evidence="5" id="KW-0677">Repeat</keyword>
<feature type="domain" description="PDZ GRASP-type" evidence="10">
    <location>
        <begin position="15"/>
        <end position="105"/>
    </location>
</feature>
<dbReference type="InterPro" id="IPR007583">
    <property type="entry name" value="GRASP55_65"/>
</dbReference>
<evidence type="ECO:0000313" key="11">
    <source>
        <dbReference type="EMBL" id="KAF7274142.1"/>
    </source>
</evidence>
<keyword evidence="4" id="KW-0519">Myristate</keyword>
<proteinExistence type="inferred from homology"/>
<name>A0A834I3X5_RHYFE</name>
<keyword evidence="9" id="KW-0862">Zinc</keyword>
<dbReference type="GO" id="GO:0007030">
    <property type="term" value="P:Golgi organization"/>
    <property type="evidence" value="ECO:0007669"/>
    <property type="project" value="TreeGrafter"/>
</dbReference>
<dbReference type="Proteomes" id="UP000625711">
    <property type="component" value="Unassembled WGS sequence"/>
</dbReference>
<dbReference type="FunFam" id="2.30.42.10:FF:000026">
    <property type="entry name" value="Golgi reassembly stacking protein 2"/>
    <property type="match status" value="1"/>
</dbReference>
<organism evidence="11 12">
    <name type="scientific">Rhynchophorus ferrugineus</name>
    <name type="common">Red palm weevil</name>
    <name type="synonym">Curculio ferrugineus</name>
    <dbReference type="NCBI Taxonomy" id="354439"/>
    <lineage>
        <taxon>Eukaryota</taxon>
        <taxon>Metazoa</taxon>
        <taxon>Ecdysozoa</taxon>
        <taxon>Arthropoda</taxon>
        <taxon>Hexapoda</taxon>
        <taxon>Insecta</taxon>
        <taxon>Pterygota</taxon>
        <taxon>Neoptera</taxon>
        <taxon>Endopterygota</taxon>
        <taxon>Coleoptera</taxon>
        <taxon>Polyphaga</taxon>
        <taxon>Cucujiformia</taxon>
        <taxon>Curculionidae</taxon>
        <taxon>Dryophthorinae</taxon>
        <taxon>Rhynchophorus</taxon>
    </lineage>
</organism>
<evidence type="ECO:0000256" key="2">
    <source>
        <dbReference type="ARBA" id="ARBA00007144"/>
    </source>
</evidence>
<reference evidence="11" key="1">
    <citation type="submission" date="2020-08" db="EMBL/GenBank/DDBJ databases">
        <title>Genome sequencing and assembly of the red palm weevil Rhynchophorus ferrugineus.</title>
        <authorList>
            <person name="Dias G.B."/>
            <person name="Bergman C.M."/>
            <person name="Manee M."/>
        </authorList>
    </citation>
    <scope>NUCLEOTIDE SEQUENCE</scope>
    <source>
        <strain evidence="11">AA-2017</strain>
        <tissue evidence="11">Whole larva</tissue>
    </source>
</reference>
<dbReference type="GO" id="GO:0000139">
    <property type="term" value="C:Golgi membrane"/>
    <property type="evidence" value="ECO:0007669"/>
    <property type="project" value="UniProtKB-SubCell"/>
</dbReference>
<feature type="domain" description="PDZ GRASP-type" evidence="10">
    <location>
        <begin position="111"/>
        <end position="199"/>
    </location>
</feature>
<dbReference type="PANTHER" id="PTHR12893:SF0">
    <property type="entry name" value="GRASP65"/>
    <property type="match status" value="1"/>
</dbReference>
<dbReference type="SUPFAM" id="SSF50156">
    <property type="entry name" value="PDZ domain-like"/>
    <property type="match status" value="2"/>
</dbReference>
<keyword evidence="6" id="KW-0333">Golgi apparatus</keyword>
<evidence type="ECO:0000256" key="1">
    <source>
        <dbReference type="ARBA" id="ARBA00004394"/>
    </source>
</evidence>
<dbReference type="GO" id="GO:0046872">
    <property type="term" value="F:metal ion binding"/>
    <property type="evidence" value="ECO:0007669"/>
    <property type="project" value="UniProtKB-KW"/>
</dbReference>
<dbReference type="InterPro" id="IPR036034">
    <property type="entry name" value="PDZ_sf"/>
</dbReference>
<evidence type="ECO:0000259" key="10">
    <source>
        <dbReference type="PROSITE" id="PS51865"/>
    </source>
</evidence>
<evidence type="ECO:0000256" key="7">
    <source>
        <dbReference type="ARBA" id="ARBA00023136"/>
    </source>
</evidence>
<keyword evidence="12" id="KW-1185">Reference proteome</keyword>
<sequence length="454" mass="48765">MGNSESVDIPGGGSDGYHIFRVQPNSPGSKAGLQPFFDIIVAINGVRLNKDDGTLKNILKTSIGKPIPITIYSSKTQSIRSVTVEPSDSWGGQGLLGISIRFCSFDLAKDNVWHILEIHPNSPAELAGLKPFSDYIIGADSILHESDDLYNLIENHDGSSLKLYVYNCDLDSCRDVTITPNSRWGGEGLLGCGIGYGYLHRIPIRAHPPEQGSQTFYNPNDSAVDITVSQASTTINPPSSVINLNKTAEKASVSGPTVVVPAGNTIKIEDKAIEDIRLQTQNISIKPTATVQGNLDNQNQIPAQNGNPEPINIPTSVAPPISLPSFSTSNFSAVPSMAQTNSSIHLPIQTPMSQVQTIPQIPMYNPAQYTSAPVNPPLFNYPQAASTNPLVYAQGETVNLSYPPSNFPATTPTIPQNYQAQTAQLIYDPTIAAKSAQQLLSRNLDSFGNISQNT</sequence>
<feature type="binding site" evidence="9">
    <location>
        <position position="103"/>
    </location>
    <ligand>
        <name>Zn(2+)</name>
        <dbReference type="ChEBI" id="CHEBI:29105"/>
    </ligand>
</feature>
<dbReference type="OrthoDB" id="3318at2759"/>
<feature type="binding site" evidence="9">
    <location>
        <position position="18"/>
    </location>
    <ligand>
        <name>Zn(2+)</name>
        <dbReference type="ChEBI" id="CHEBI:29105"/>
    </ligand>
</feature>
<evidence type="ECO:0000256" key="4">
    <source>
        <dbReference type="ARBA" id="ARBA00022707"/>
    </source>
</evidence>
<evidence type="ECO:0000256" key="3">
    <source>
        <dbReference type="ARBA" id="ARBA00022553"/>
    </source>
</evidence>
<dbReference type="Pfam" id="PF04495">
    <property type="entry name" value="GRASP55_65"/>
    <property type="match status" value="1"/>
</dbReference>
<dbReference type="PROSITE" id="PS51865">
    <property type="entry name" value="PDZ_GRASP"/>
    <property type="match status" value="2"/>
</dbReference>
<dbReference type="InterPro" id="IPR024958">
    <property type="entry name" value="GRASP_PDZ"/>
</dbReference>
<evidence type="ECO:0000256" key="9">
    <source>
        <dbReference type="PIRSR" id="PIRSR607583-1"/>
    </source>
</evidence>